<gene>
    <name evidence="13" type="ORF">FBEOM_3874</name>
</gene>
<comment type="caution">
    <text evidence="13">The sequence shown here is derived from an EMBL/GenBank/DDBJ whole genome shotgun (WGS) entry which is preliminary data.</text>
</comment>
<proteinExistence type="inferred from homology"/>
<comment type="similarity">
    <text evidence="3">Belongs to the group II decarboxylase family.</text>
</comment>
<dbReference type="SUPFAM" id="SSF53383">
    <property type="entry name" value="PLP-dependent transferases"/>
    <property type="match status" value="1"/>
</dbReference>
<dbReference type="Pfam" id="PF00106">
    <property type="entry name" value="adh_short"/>
    <property type="match status" value="1"/>
</dbReference>
<dbReference type="InterPro" id="IPR020946">
    <property type="entry name" value="Flavin_mOase-like"/>
</dbReference>
<dbReference type="Gene3D" id="3.50.50.60">
    <property type="entry name" value="FAD/NAD(P)-binding domain"/>
    <property type="match status" value="2"/>
</dbReference>
<dbReference type="InterPro" id="IPR020904">
    <property type="entry name" value="Sc_DH/Rdtase_CS"/>
</dbReference>
<keyword evidence="14" id="KW-1185">Reference proteome</keyword>
<dbReference type="OrthoDB" id="6428749at2759"/>
<dbReference type="PRINTS" id="PR00081">
    <property type="entry name" value="GDHRDH"/>
</dbReference>
<dbReference type="PROSITE" id="PS00392">
    <property type="entry name" value="DDC_GAD_HDC_YDC"/>
    <property type="match status" value="1"/>
</dbReference>
<keyword evidence="7" id="KW-0521">NADP</keyword>
<keyword evidence="4" id="KW-0285">Flavoprotein</keyword>
<evidence type="ECO:0000256" key="1">
    <source>
        <dbReference type="ARBA" id="ARBA00001933"/>
    </source>
</evidence>
<dbReference type="GO" id="GO:0016831">
    <property type="term" value="F:carboxy-lyase activity"/>
    <property type="evidence" value="ECO:0007669"/>
    <property type="project" value="InterPro"/>
</dbReference>
<evidence type="ECO:0000259" key="12">
    <source>
        <dbReference type="Pfam" id="PF01425"/>
    </source>
</evidence>
<dbReference type="GO" id="GO:0016787">
    <property type="term" value="F:hydrolase activity"/>
    <property type="evidence" value="ECO:0007669"/>
    <property type="project" value="UniProtKB-KW"/>
</dbReference>
<protein>
    <submittedName>
        <fullName evidence="13">General amidase</fullName>
    </submittedName>
</protein>
<dbReference type="SUPFAM" id="SSF51735">
    <property type="entry name" value="NAD(P)-binding Rossmann-fold domains"/>
    <property type="match status" value="1"/>
</dbReference>
<evidence type="ECO:0000256" key="8">
    <source>
        <dbReference type="ARBA" id="ARBA00022898"/>
    </source>
</evidence>
<dbReference type="Gene3D" id="3.90.1150.170">
    <property type="match status" value="1"/>
</dbReference>
<dbReference type="GO" id="GO:0004499">
    <property type="term" value="F:N,N-dimethylaniline monooxygenase activity"/>
    <property type="evidence" value="ECO:0007669"/>
    <property type="project" value="InterPro"/>
</dbReference>
<evidence type="ECO:0000256" key="5">
    <source>
        <dbReference type="ARBA" id="ARBA00022801"/>
    </source>
</evidence>
<dbReference type="SUPFAM" id="SSF75304">
    <property type="entry name" value="Amidase signature (AS) enzymes"/>
    <property type="match status" value="1"/>
</dbReference>
<dbReference type="InterPro" id="IPR015421">
    <property type="entry name" value="PyrdxlP-dep_Trfase_major"/>
</dbReference>
<dbReference type="PANTHER" id="PTHR46072">
    <property type="entry name" value="AMIDASE-RELATED-RELATED"/>
    <property type="match status" value="1"/>
</dbReference>
<dbReference type="InterPro" id="IPR021115">
    <property type="entry name" value="Pyridoxal-P_BS"/>
</dbReference>
<comment type="similarity">
    <text evidence="2">Belongs to the amidase family.</text>
</comment>
<dbReference type="InterPro" id="IPR036188">
    <property type="entry name" value="FAD/NAD-bd_sf"/>
</dbReference>
<sequence length="2251" mass="249204">MATYKETVSAALQKRDIGLGKVEPKLEGIPDELPLNSQSLPQGVLTAREIEITEKYSVIELLDVLRKREIKVEEVTRAFLRRAALAQVATNCLVELMWDQAIERAKYLDSLPEPKGKLFGLPISTKEHHGMVGENVTTHASFVAWIGKAHGSNLLYDHLYDEGCVFYVRTTQPQTIMHLETSSNIYGRTVNPYNRDLTAGGSSGGEGALLGFRGSILKQGIGGDIGGSVRCPAAHNGIYAFKPTLKRISVMGARSIMVGKETISSTPGPMTLDRETLELFMEIALSKKPWLIDPSLTAKPWTPFKFDRPLKIAVQWWDGVVQPHPPMTRALKEVAEACRKAGMEVVDWDCEPLDHKKGWEILSALYWPDGGKEALELMEAAGEPVLPLTKFIIQEQPSLCTKRDDYRAAYARAWSYTSKNNGREVDVILCPPFPGAAAPHDQSRYWGYTSHWNLLDYPAAVFPVTTVDPEKDPKDLNYVPKNDEDKFNYDLYSPEKFAGMPINLQVVGRRQYDEKVLAALKEIEHAMGRKIIINGVFTLSSAASLPANPQKNPSLTMSQKRTILITGCSDGSLGSALALAMKDRGWRVFPSGRNLAKLGQVREAGLECIEMDVVSDESVTAAVEKVNQLTGGSLDALLNNAGTGYSMPIIHADIEKSHDLFELNAFSIIRVTRAFFPLLLKSTHGALLINNTSASGLLGAGIPFQGIYAASKAAAASLTESLRVELAPFGIRAINLFTGGVQSTFHNNSPDAELPKDSIYNVAKEAIESSMNGNEQGMKKADAMAWAKQVAGDLSQRKPPYLIFRGASAGMARLGTLFPTGTFDSMVKELGGIDVLERKLKEQKLSAKSDIWRVAIRNMKFIGRSIYFCYSHHYQSSFIEFEEFIMGDLKIKSVAVVGAGAAGAITAAALKSENYFERIRVFERRETPGGTWIYDADPKIAPIQPGGLPTDIDKPLAVPENLPTTTPPNKQERYAHTPIYQNLTTNVPQIAMSFSDQPFSYGPFVPHYVPRQYIETYFSTQKTDEYLSLNTTVEDISQLPAATKDGLKPWRLTLRKHDPLRHVDVWWQEDFDAVILANGHYAIPWVNPPIFDKLLVFNHCDQVPQVQGLEAYMEKFPGKVIHSKFYRSPCIYANKKVLIIGNSASGHDISVDLLQAVQQPLYQSRRSRGRLDGDEPPLGMEWKTVIKQYRLDGTIVFDDGSELKDIDHILYCTGYLPSYPFWNSKINGRPLFDYNKRKLINNYWHTFFQDIPNLAVVGMPRVLTFRSFEYQAITLARLFSGRNSIPLPPIEEQRQWEINREKLCREQGRKFHEIEWETGETFQWLDGFFQIAGLGTLSGEGRIPPVLSKELVWAIEHSLLAVIERGHEESAITKSRNFVYRPLTSNDDLAERVKQRTTVLHTNGSVQEGLKALTDDFYTTPEKRISIELGEHMIHISLVVSSAEKETFALAIRCNHALNDFWSGTAILNNLLSKLADGLPFNVRSVSYKDASSFSLHPCYLDLLQDPIGDAPLGPESQEKAAQLLSANLNNITLCPIIKEPAKDLPGTDYAVRREVFSQETTQKILQVCKAHGVTVTALLTALQAFALLKTFPPEDPSRTIAAPICVSNRLRHTSLGSKPDRSASRKSSLNEICREAAYIGPVMATTFLVSPFDVSAYLKNQDIAIGSENWHKAIWEVAGNVGRATDEAVKSNLSEHVDWTQGPSAFGGVAHGMEAMKSGLLPWPPGMFTPLSSVGLLDVIHLTGSYGPLDPSDKPSLKIDDFSFYSRVSNLFGHFPSQSTELNSISLCFQGVFDRLFQTTQNVSKDPLLREAKRTEIPQLKEISIPGDAHPLQEAIEDAFTISDYRMRMNHSKCFSFIPSPVSPLSWIGDCLSSAFNSFAGSKLQGSGVAVVEQTLLQWLSSKVGLPDTAGGVFVSGGSMANMSGMVLARECILKPDTEHLGVAYVSNQTHHSVVKALRIIGIKRSQIRAVSTNESFQMDVAALKNAIKADREAGLKPFVIVATCGTTNTGSIDPLAALAQVRDEEKIWLHIDGAYGASASLAATRSSVTEGLGLADSISWDAHKWLFQTYSCSLILVRNKINLAKVFTNDGDYLRDALEDEEIPNFWNLGMELTRPSRAMKLWFTLRVLGVERLGKMIDHGFHLAEVAEAEVGKLPDWEITSRASMAIVTFRYAPDGKTEEELDELNATISRHLVENNIAGILTTKLRGKVVLRICSISPILGAGEMVEVIQQTDKAARLISHCQALQS</sequence>
<evidence type="ECO:0000256" key="3">
    <source>
        <dbReference type="ARBA" id="ARBA00009533"/>
    </source>
</evidence>
<dbReference type="PRINTS" id="PR00080">
    <property type="entry name" value="SDRFAMILY"/>
</dbReference>
<evidence type="ECO:0000256" key="6">
    <source>
        <dbReference type="ARBA" id="ARBA00022827"/>
    </source>
</evidence>
<evidence type="ECO:0000256" key="7">
    <source>
        <dbReference type="ARBA" id="ARBA00022857"/>
    </source>
</evidence>
<dbReference type="InterPro" id="IPR023631">
    <property type="entry name" value="Amidase_dom"/>
</dbReference>
<comment type="cofactor">
    <cofactor evidence="1 11">
        <name>pyridoxal 5'-phosphate</name>
        <dbReference type="ChEBI" id="CHEBI:597326"/>
    </cofactor>
</comment>
<evidence type="ECO:0000313" key="14">
    <source>
        <dbReference type="Proteomes" id="UP000730481"/>
    </source>
</evidence>
<dbReference type="Proteomes" id="UP000730481">
    <property type="component" value="Unassembled WGS sequence"/>
</dbReference>
<organism evidence="13 14">
    <name type="scientific">Fusarium beomiforme</name>
    <dbReference type="NCBI Taxonomy" id="44412"/>
    <lineage>
        <taxon>Eukaryota</taxon>
        <taxon>Fungi</taxon>
        <taxon>Dikarya</taxon>
        <taxon>Ascomycota</taxon>
        <taxon>Pezizomycotina</taxon>
        <taxon>Sordariomycetes</taxon>
        <taxon>Hypocreomycetidae</taxon>
        <taxon>Hypocreales</taxon>
        <taxon>Nectriaceae</taxon>
        <taxon>Fusarium</taxon>
        <taxon>Fusarium burgessii species complex</taxon>
    </lineage>
</organism>
<evidence type="ECO:0000256" key="4">
    <source>
        <dbReference type="ARBA" id="ARBA00022630"/>
    </source>
</evidence>
<evidence type="ECO:0000256" key="10">
    <source>
        <dbReference type="ARBA" id="ARBA00023239"/>
    </source>
</evidence>
<dbReference type="EMBL" id="PVQB02000156">
    <property type="protein sequence ID" value="KAF4342141.1"/>
    <property type="molecule type" value="Genomic_DNA"/>
</dbReference>
<dbReference type="InterPro" id="IPR023213">
    <property type="entry name" value="CAT-like_dom_sf"/>
</dbReference>
<dbReference type="GO" id="GO:0050661">
    <property type="term" value="F:NADP binding"/>
    <property type="evidence" value="ECO:0007669"/>
    <property type="project" value="InterPro"/>
</dbReference>
<evidence type="ECO:0000256" key="11">
    <source>
        <dbReference type="PIRSR" id="PIRSR602129-50"/>
    </source>
</evidence>
<dbReference type="Pfam" id="PF00282">
    <property type="entry name" value="Pyridoxal_deC"/>
    <property type="match status" value="1"/>
</dbReference>
<accession>A0A9P5ANR0</accession>
<dbReference type="Gene3D" id="3.30.559.10">
    <property type="entry name" value="Chloramphenicol acetyltransferase-like domain"/>
    <property type="match status" value="1"/>
</dbReference>
<keyword evidence="8 11" id="KW-0663">Pyridoxal phosphate</keyword>
<dbReference type="InterPro" id="IPR015422">
    <property type="entry name" value="PyrdxlP-dep_Trfase_small"/>
</dbReference>
<dbReference type="Pfam" id="PF01425">
    <property type="entry name" value="Amidase"/>
    <property type="match status" value="1"/>
</dbReference>
<dbReference type="GO" id="GO:0019752">
    <property type="term" value="P:carboxylic acid metabolic process"/>
    <property type="evidence" value="ECO:0007669"/>
    <property type="project" value="InterPro"/>
</dbReference>
<evidence type="ECO:0000313" key="13">
    <source>
        <dbReference type="EMBL" id="KAF4342141.1"/>
    </source>
</evidence>
<dbReference type="GO" id="GO:0030170">
    <property type="term" value="F:pyridoxal phosphate binding"/>
    <property type="evidence" value="ECO:0007669"/>
    <property type="project" value="InterPro"/>
</dbReference>
<reference evidence="13" key="2">
    <citation type="submission" date="2020-02" db="EMBL/GenBank/DDBJ databases">
        <title>Identification and distribution of gene clusters putatively required for synthesis of sphingolipid metabolism inhibitors in phylogenetically diverse species of the filamentous fungus Fusarium.</title>
        <authorList>
            <person name="Kim H.-S."/>
            <person name="Busman M."/>
            <person name="Brown D.W."/>
            <person name="Divon H."/>
            <person name="Uhlig S."/>
            <person name="Proctor R.H."/>
        </authorList>
    </citation>
    <scope>NUCLEOTIDE SEQUENCE</scope>
    <source>
        <strain evidence="13">NRRL 25174</strain>
    </source>
</reference>
<dbReference type="Gene3D" id="3.90.1150.10">
    <property type="entry name" value="Aspartate Aminotransferase, domain 1"/>
    <property type="match status" value="1"/>
</dbReference>
<dbReference type="PROSITE" id="PS00061">
    <property type="entry name" value="ADH_SHORT"/>
    <property type="match status" value="1"/>
</dbReference>
<dbReference type="Gene3D" id="3.40.50.720">
    <property type="entry name" value="NAD(P)-binding Rossmann-like Domain"/>
    <property type="match status" value="1"/>
</dbReference>
<dbReference type="Pfam" id="PF13450">
    <property type="entry name" value="NAD_binding_8"/>
    <property type="match status" value="1"/>
</dbReference>
<dbReference type="InterPro" id="IPR002129">
    <property type="entry name" value="PyrdxlP-dep_de-COase"/>
</dbReference>
<keyword evidence="5" id="KW-0378">Hydrolase</keyword>
<dbReference type="InterPro" id="IPR036291">
    <property type="entry name" value="NAD(P)-bd_dom_sf"/>
</dbReference>
<dbReference type="SUPFAM" id="SSF51905">
    <property type="entry name" value="FAD/NAD(P)-binding domain"/>
    <property type="match status" value="2"/>
</dbReference>
<dbReference type="Pfam" id="PF00743">
    <property type="entry name" value="FMO-like"/>
    <property type="match status" value="1"/>
</dbReference>
<evidence type="ECO:0000256" key="2">
    <source>
        <dbReference type="ARBA" id="ARBA00009199"/>
    </source>
</evidence>
<feature type="modified residue" description="N6-(pyridoxal phosphate)lysine" evidence="11">
    <location>
        <position position="2066"/>
    </location>
</feature>
<keyword evidence="10" id="KW-0456">Lyase</keyword>
<dbReference type="InterPro" id="IPR015424">
    <property type="entry name" value="PyrdxlP-dep_Trfase"/>
</dbReference>
<dbReference type="InterPro" id="IPR002347">
    <property type="entry name" value="SDR_fam"/>
</dbReference>
<feature type="domain" description="Amidase" evidence="12">
    <location>
        <begin position="74"/>
        <end position="517"/>
    </location>
</feature>
<dbReference type="InterPro" id="IPR036928">
    <property type="entry name" value="AS_sf"/>
</dbReference>
<evidence type="ECO:0000256" key="9">
    <source>
        <dbReference type="ARBA" id="ARBA00023002"/>
    </source>
</evidence>
<keyword evidence="6" id="KW-0274">FAD</keyword>
<dbReference type="PANTHER" id="PTHR46072:SF4">
    <property type="entry name" value="AMIDASE C550.07-RELATED"/>
    <property type="match status" value="1"/>
</dbReference>
<dbReference type="GO" id="GO:0050660">
    <property type="term" value="F:flavin adenine dinucleotide binding"/>
    <property type="evidence" value="ECO:0007669"/>
    <property type="project" value="InterPro"/>
</dbReference>
<dbReference type="Gene3D" id="3.30.559.30">
    <property type="entry name" value="Nonribosomal peptide synthetase, condensation domain"/>
    <property type="match status" value="1"/>
</dbReference>
<dbReference type="Gene3D" id="3.90.1300.10">
    <property type="entry name" value="Amidase signature (AS) domain"/>
    <property type="match status" value="1"/>
</dbReference>
<reference evidence="13" key="1">
    <citation type="journal article" date="2017" name="Mycologia">
        <title>Fusarium algeriense, sp. nov., a novel toxigenic crown rot pathogen of durum wheat from Algeria is nested in the Fusarium burgessii species complex.</title>
        <authorList>
            <person name="Laraba I."/>
            <person name="Keddad A."/>
            <person name="Boureghda H."/>
            <person name="Abdallah N."/>
            <person name="Vaughan M.M."/>
            <person name="Proctor R.H."/>
            <person name="Busman M."/>
            <person name="O'Donnell K."/>
        </authorList>
    </citation>
    <scope>NUCLEOTIDE SEQUENCE</scope>
    <source>
        <strain evidence="13">NRRL 25174</strain>
    </source>
</reference>
<name>A0A9P5ANR0_9HYPO</name>
<dbReference type="Gene3D" id="3.40.640.10">
    <property type="entry name" value="Type I PLP-dependent aspartate aminotransferase-like (Major domain)"/>
    <property type="match status" value="1"/>
</dbReference>
<keyword evidence="9" id="KW-0560">Oxidoreductase</keyword>